<evidence type="ECO:0000259" key="3">
    <source>
        <dbReference type="Pfam" id="PF25871"/>
    </source>
</evidence>
<feature type="region of interest" description="Disordered" evidence="1">
    <location>
        <begin position="94"/>
        <end position="116"/>
    </location>
</feature>
<dbReference type="Proteomes" id="UP000031186">
    <property type="component" value="Unassembled WGS sequence"/>
</dbReference>
<evidence type="ECO:0000313" key="5">
    <source>
        <dbReference type="Proteomes" id="UP000031186"/>
    </source>
</evidence>
<feature type="region of interest" description="Disordered" evidence="1">
    <location>
        <begin position="192"/>
        <end position="253"/>
    </location>
</feature>
<feature type="compositionally biased region" description="Low complexity" evidence="1">
    <location>
        <begin position="242"/>
        <end position="253"/>
    </location>
</feature>
<evidence type="ECO:0000256" key="1">
    <source>
        <dbReference type="SAM" id="MobiDB-lite"/>
    </source>
</evidence>
<name>A0A0B4EYW0_METAF</name>
<accession>A0A0B4EYW0</accession>
<dbReference type="PANTHER" id="PTHR36855">
    <property type="entry name" value="CHROMOSOME 10, WHOLE GENOME SHOTGUN SEQUENCE"/>
    <property type="match status" value="1"/>
</dbReference>
<sequence>MAQPEPSLPGADRIRSLKDEDSIFQAFDAYPWTKDTMFLSGLSAILGPPDTPGSPLDMAVHARIFYYAQRIGVKIDFAQYKDWLSRHPGHTPPQVLPEEYLSPSASSPSEPPLPWQQAAPKADLYVDRKAAAENATGDQPSYPMGFAEMLKLLQEGKPIPGIKQIPNTVVRDPVSLEPIFVKSLVLAWQEAQTHPSSQSVKPVGSRAAPKKPWERDNPQMAPEVNLPKALDTEFPQLDTETAEATSAADPVAS</sequence>
<dbReference type="OrthoDB" id="9936937at2759"/>
<dbReference type="Pfam" id="PF25871">
    <property type="entry name" value="HTH_76"/>
    <property type="match status" value="1"/>
</dbReference>
<organism evidence="4 5">
    <name type="scientific">Metarhizium anisopliae (strain ARSEF 549)</name>
    <dbReference type="NCBI Taxonomy" id="3151832"/>
    <lineage>
        <taxon>Eukaryota</taxon>
        <taxon>Fungi</taxon>
        <taxon>Dikarya</taxon>
        <taxon>Ascomycota</taxon>
        <taxon>Pezizomycotina</taxon>
        <taxon>Sordariomycetes</taxon>
        <taxon>Hypocreomycetidae</taxon>
        <taxon>Hypocreales</taxon>
        <taxon>Clavicipitaceae</taxon>
        <taxon>Metarhizium</taxon>
    </lineage>
</organism>
<feature type="domain" description="PEX14-like helix-turn-helix" evidence="3">
    <location>
        <begin position="21"/>
        <end position="88"/>
    </location>
</feature>
<protein>
    <submittedName>
        <fullName evidence="4">Uncharacterized protein</fullName>
    </submittedName>
</protein>
<dbReference type="HOGENOM" id="CLU_070882_0_0_1"/>
<evidence type="ECO:0000259" key="2">
    <source>
        <dbReference type="Pfam" id="PF17733"/>
    </source>
</evidence>
<feature type="compositionally biased region" description="Low complexity" evidence="1">
    <location>
        <begin position="96"/>
        <end position="108"/>
    </location>
</feature>
<dbReference type="EMBL" id="AZNF01000010">
    <property type="protein sequence ID" value="KID63298.1"/>
    <property type="molecule type" value="Genomic_DNA"/>
</dbReference>
<proteinExistence type="predicted"/>
<keyword evidence="5" id="KW-1185">Reference proteome</keyword>
<dbReference type="PANTHER" id="PTHR36855:SF1">
    <property type="entry name" value="PEROXISOME MEMBRANE ANCHOR PROTEIN PEX14P N-TERMINAL DOMAIN-CONTAINING PROTEIN"/>
    <property type="match status" value="1"/>
</dbReference>
<dbReference type="InterPro" id="IPR040554">
    <property type="entry name" value="KPWE_PEX14_dom"/>
</dbReference>
<dbReference type="AlphaFoldDB" id="A0A0B4EYW0"/>
<feature type="non-terminal residue" evidence="4">
    <location>
        <position position="1"/>
    </location>
</feature>
<reference evidence="4 5" key="1">
    <citation type="journal article" date="2014" name="Proc. Natl. Acad. Sci. U.S.A.">
        <title>Trajectory and genomic determinants of fungal-pathogen speciation and host adaptation.</title>
        <authorList>
            <person name="Hu X."/>
            <person name="Xiao G."/>
            <person name="Zheng P."/>
            <person name="Shang Y."/>
            <person name="Su Y."/>
            <person name="Zhang X."/>
            <person name="Liu X."/>
            <person name="Zhan S."/>
            <person name="St Leger R.J."/>
            <person name="Wang C."/>
        </authorList>
    </citation>
    <scope>NUCLEOTIDE SEQUENCE [LARGE SCALE GENOMIC DNA]</scope>
    <source>
        <strain evidence="4 5">ARSEF 549</strain>
    </source>
</reference>
<evidence type="ECO:0000313" key="4">
    <source>
        <dbReference type="EMBL" id="KID63298.1"/>
    </source>
</evidence>
<comment type="caution">
    <text evidence="4">The sequence shown here is derived from an EMBL/GenBank/DDBJ whole genome shotgun (WGS) entry which is preliminary data.</text>
</comment>
<feature type="domain" description="Peroxisomal membrane protein PEX14-like KPWE" evidence="2">
    <location>
        <begin position="141"/>
        <end position="175"/>
    </location>
</feature>
<dbReference type="Pfam" id="PF17733">
    <property type="entry name" value="KPWE_dom"/>
    <property type="match status" value="1"/>
</dbReference>
<dbReference type="VEuPathDB" id="FungiDB:MAN_07499"/>
<gene>
    <name evidence="4" type="ORF">MAN_07499</name>
</gene>
<dbReference type="InterPro" id="IPR058841">
    <property type="entry name" value="HTH_76"/>
</dbReference>